<dbReference type="InterPro" id="IPR011050">
    <property type="entry name" value="Pectin_lyase_fold/virulence"/>
</dbReference>
<dbReference type="InterPro" id="IPR006626">
    <property type="entry name" value="PbH1"/>
</dbReference>
<dbReference type="Pfam" id="PF13229">
    <property type="entry name" value="Beta_helix"/>
    <property type="match status" value="1"/>
</dbReference>
<keyword evidence="2" id="KW-0812">Transmembrane</keyword>
<comment type="caution">
    <text evidence="4">The sequence shown here is derived from an EMBL/GenBank/DDBJ whole genome shotgun (WGS) entry which is preliminary data.</text>
</comment>
<dbReference type="AlphaFoldDB" id="A0A4R0KRU8"/>
<evidence type="ECO:0000256" key="1">
    <source>
        <dbReference type="SAM" id="MobiDB-lite"/>
    </source>
</evidence>
<evidence type="ECO:0000313" key="5">
    <source>
        <dbReference type="Proteomes" id="UP000291144"/>
    </source>
</evidence>
<dbReference type="SUPFAM" id="SSF51126">
    <property type="entry name" value="Pectin lyase-like"/>
    <property type="match status" value="1"/>
</dbReference>
<gene>
    <name evidence="4" type="ORF">E0H73_15710</name>
</gene>
<dbReference type="SMART" id="SM00710">
    <property type="entry name" value="PbH1"/>
    <property type="match status" value="4"/>
</dbReference>
<evidence type="ECO:0000313" key="4">
    <source>
        <dbReference type="EMBL" id="TCC62154.1"/>
    </source>
</evidence>
<feature type="domain" description="Right handed beta helix" evidence="3">
    <location>
        <begin position="399"/>
        <end position="529"/>
    </location>
</feature>
<keyword evidence="2" id="KW-1133">Transmembrane helix</keyword>
<name>A0A4R0KRU8_9ACTN</name>
<organism evidence="4 5">
    <name type="scientific">Kribbella pittospori</name>
    <dbReference type="NCBI Taxonomy" id="722689"/>
    <lineage>
        <taxon>Bacteria</taxon>
        <taxon>Bacillati</taxon>
        <taxon>Actinomycetota</taxon>
        <taxon>Actinomycetes</taxon>
        <taxon>Propionibacteriales</taxon>
        <taxon>Kribbellaceae</taxon>
        <taxon>Kribbella</taxon>
    </lineage>
</organism>
<evidence type="ECO:0000256" key="2">
    <source>
        <dbReference type="SAM" id="Phobius"/>
    </source>
</evidence>
<feature type="compositionally biased region" description="Basic and acidic residues" evidence="1">
    <location>
        <begin position="15"/>
        <end position="26"/>
    </location>
</feature>
<evidence type="ECO:0000259" key="3">
    <source>
        <dbReference type="Pfam" id="PF13229"/>
    </source>
</evidence>
<feature type="region of interest" description="Disordered" evidence="1">
    <location>
        <begin position="1"/>
        <end position="27"/>
    </location>
</feature>
<reference evidence="4 5" key="1">
    <citation type="submission" date="2019-02" db="EMBL/GenBank/DDBJ databases">
        <title>Kribbella capetownensis sp. nov. and Kribbella speibonae sp. nov., isolated from soil.</title>
        <authorList>
            <person name="Curtis S.M."/>
            <person name="Norton I."/>
            <person name="Everest G.J."/>
            <person name="Meyers P.R."/>
        </authorList>
    </citation>
    <scope>NUCLEOTIDE SEQUENCE [LARGE SCALE GENOMIC DNA]</scope>
    <source>
        <strain evidence="4 5">NRRL B-24813</strain>
    </source>
</reference>
<keyword evidence="2" id="KW-0472">Membrane</keyword>
<dbReference type="PANTHER" id="PTHR36453">
    <property type="entry name" value="SECRETED PROTEIN-RELATED"/>
    <property type="match status" value="1"/>
</dbReference>
<dbReference type="Gene3D" id="2.160.20.10">
    <property type="entry name" value="Single-stranded right-handed beta-helix, Pectin lyase-like"/>
    <property type="match status" value="2"/>
</dbReference>
<feature type="transmembrane region" description="Helical" evidence="2">
    <location>
        <begin position="42"/>
        <end position="64"/>
    </location>
</feature>
<dbReference type="InterPro" id="IPR012334">
    <property type="entry name" value="Pectin_lyas_fold"/>
</dbReference>
<dbReference type="EMBL" id="SJKB01000004">
    <property type="protein sequence ID" value="TCC62154.1"/>
    <property type="molecule type" value="Genomic_DNA"/>
</dbReference>
<proteinExistence type="predicted"/>
<dbReference type="InterPro" id="IPR039448">
    <property type="entry name" value="Beta_helix"/>
</dbReference>
<sequence length="649" mass="71121">MQRGDQRQLGGGLRHRPDGVRQDRRPALLPVRRGGAVSRMRLVGGLVIGLALAVVGAGSALGAAPKGSARCESFWVSPTGSDAAAGSERKPWKTVEHARDAVRSKKPVLTCAPVVNLKAGTYQVDKAITFDDRDSGVAYRSVDGPGKAVFEGAREVTGWTPYKDGIFKAPVDVNQPFYSLYAEGKRATTARYPNRQADDAWAPYNRSILFDSTKEAVRDQLGFTTGDIDPSWDLRLGTDWPAQVTVWSGGSWSWFTDTIPMLDINFTKKRTTLVYPARYGFINSGGGSRYFVQNSLSLLDQAGEYYLDYPNKTLYYKPAGGTMDGVTVMRPTVTQVFSVAGASASRRVENLTLDGLTIQHTDFMEWYRYGWNQTGDSGFKRKYPKYDTQIELPRNRWGAITLTNTRGVKLTRMHLQQTGFTAIELLFANEKTTVSDSLLEHLGNDGIKVEGGWPGEGDVAHGNTFTNNYIHHIGELVPGDSAGVEIMNSGDNEISHTVVEHGARYGISIESRPEIPNADNYAGGNTVHHVRLSHLAQDSGDTGPFYAYGVRNQPPYTPDAAVSQMIIDDANADPSMPDSKPYGVHMDFGGCAFAFSDIKVTDTESDPYHGPSAGPCDTFANVSWEPGFDDSRMQYDQIGVLPSFPYEKP</sequence>
<keyword evidence="5" id="KW-1185">Reference proteome</keyword>
<accession>A0A4R0KRU8</accession>
<dbReference type="OrthoDB" id="9808066at2"/>
<protein>
    <submittedName>
        <fullName evidence="4">Right-handed parallel beta-helix repeat-containing protein</fullName>
    </submittedName>
</protein>
<dbReference type="Proteomes" id="UP000291144">
    <property type="component" value="Unassembled WGS sequence"/>
</dbReference>
<dbReference type="PANTHER" id="PTHR36453:SF1">
    <property type="entry name" value="RIGHT HANDED BETA HELIX DOMAIN-CONTAINING PROTEIN"/>
    <property type="match status" value="1"/>
</dbReference>